<dbReference type="GO" id="GO:0016740">
    <property type="term" value="F:transferase activity"/>
    <property type="evidence" value="ECO:0007669"/>
    <property type="project" value="UniProtKB-KW"/>
</dbReference>
<dbReference type="PROSITE" id="PS51094">
    <property type="entry name" value="PTS_EIIA_TYPE_2"/>
    <property type="match status" value="1"/>
</dbReference>
<protein>
    <submittedName>
        <fullName evidence="2">Nitrogen regulatory IIA protein</fullName>
        <ecNumber evidence="2">2.7.1.69</ecNumber>
    </submittedName>
    <submittedName>
        <fullName evidence="3">PTS sugar transporter subunit IIA</fullName>
    </submittedName>
</protein>
<dbReference type="Pfam" id="PF00359">
    <property type="entry name" value="PTS_EIIA_2"/>
    <property type="match status" value="1"/>
</dbReference>
<gene>
    <name evidence="2" type="primary">ptsN2</name>
    <name evidence="2" type="ordered locus">RPA2999</name>
    <name evidence="3" type="ORF">TX73_015540</name>
</gene>
<dbReference type="RefSeq" id="WP_011158547.1">
    <property type="nucleotide sequence ID" value="NZ_CP116810.1"/>
</dbReference>
<proteinExistence type="predicted"/>
<dbReference type="InterPro" id="IPR051541">
    <property type="entry name" value="PTS_SugarTrans_NitroReg"/>
</dbReference>
<dbReference type="AlphaFoldDB" id="Q6N5H5"/>
<dbReference type="EC" id="2.7.1.69" evidence="2"/>
<accession>Q6N5H5</accession>
<keyword evidence="3" id="KW-0813">Transport</keyword>
<dbReference type="InterPro" id="IPR002178">
    <property type="entry name" value="PTS_EIIA_type-2_dom"/>
</dbReference>
<dbReference type="CDD" id="cd00211">
    <property type="entry name" value="PTS_IIA_fru"/>
    <property type="match status" value="1"/>
</dbReference>
<name>Q6N5H5_RHOPA</name>
<dbReference type="STRING" id="258594.RPA2999"/>
<sequence>MVIGDILLPAHVVVGLRCSDRAQLISELSSIASKTVALSQGLLSGRLLERERLGSTGVGDGVAIPHARFEKLAQPFALFARLQQPIDFDAIDGKTVDLVFLLLLPAASSREQLPLLASVARHLRQQAIARELRAAADASTAFQVLTRA</sequence>
<dbReference type="PROSITE" id="PS00372">
    <property type="entry name" value="PTS_EIIA_TYPE_2_HIS"/>
    <property type="match status" value="1"/>
</dbReference>
<evidence type="ECO:0000313" key="4">
    <source>
        <dbReference type="Proteomes" id="UP000001426"/>
    </source>
</evidence>
<dbReference type="HOGENOM" id="CLU_072531_5_2_5"/>
<dbReference type="GO" id="GO:0030295">
    <property type="term" value="F:protein kinase activator activity"/>
    <property type="evidence" value="ECO:0007669"/>
    <property type="project" value="TreeGrafter"/>
</dbReference>
<evidence type="ECO:0000313" key="2">
    <source>
        <dbReference type="EMBL" id="CAE28440.1"/>
    </source>
</evidence>
<dbReference type="Gene3D" id="3.40.930.10">
    <property type="entry name" value="Mannitol-specific EII, Chain A"/>
    <property type="match status" value="1"/>
</dbReference>
<dbReference type="EMBL" id="CP116810">
    <property type="protein sequence ID" value="WCL93168.1"/>
    <property type="molecule type" value="Genomic_DNA"/>
</dbReference>
<dbReference type="InterPro" id="IPR016152">
    <property type="entry name" value="PTrfase/Anion_transptr"/>
</dbReference>
<reference evidence="3" key="3">
    <citation type="submission" date="2022-12" db="EMBL/GenBank/DDBJ databases">
        <title>Complete genome sequence of Rhodopseudomonas palustris CGA0092 and corrections to the R. palustris CGA009 genome sequence.</title>
        <authorList>
            <person name="Mazny B.R."/>
            <person name="Sheff O.F."/>
            <person name="LaSarre B."/>
            <person name="McKinlay A."/>
            <person name="McKinlay J.B."/>
        </authorList>
    </citation>
    <scope>NUCLEOTIDE SEQUENCE</scope>
    <source>
        <strain evidence="3">CGA009</strain>
    </source>
</reference>
<reference evidence="3" key="1">
    <citation type="submission" date="2003-07" db="EMBL/GenBank/DDBJ databases">
        <authorList>
            <consortium name="Rhodopseudomonas genome consortium"/>
            <person name="Larimer F."/>
            <person name="Harwood C."/>
        </authorList>
    </citation>
    <scope>NUCLEOTIDE SEQUENCE</scope>
    <source>
        <strain evidence="3">CGA009</strain>
    </source>
</reference>
<keyword evidence="2" id="KW-0808">Transferase</keyword>
<organism evidence="2">
    <name type="scientific">Rhodopseudomonas palustris (strain ATCC BAA-98 / CGA009)</name>
    <dbReference type="NCBI Taxonomy" id="258594"/>
    <lineage>
        <taxon>Bacteria</taxon>
        <taxon>Pseudomonadati</taxon>
        <taxon>Pseudomonadota</taxon>
        <taxon>Alphaproteobacteria</taxon>
        <taxon>Hyphomicrobiales</taxon>
        <taxon>Nitrobacteraceae</taxon>
        <taxon>Rhodopseudomonas</taxon>
    </lineage>
</organism>
<dbReference type="PANTHER" id="PTHR47738:SF1">
    <property type="entry name" value="NITROGEN REGULATORY PROTEIN"/>
    <property type="match status" value="1"/>
</dbReference>
<evidence type="ECO:0000313" key="3">
    <source>
        <dbReference type="EMBL" id="WCL93168.1"/>
    </source>
</evidence>
<dbReference type="PhylomeDB" id="Q6N5H5"/>
<dbReference type="SUPFAM" id="SSF55804">
    <property type="entry name" value="Phoshotransferase/anion transport protein"/>
    <property type="match status" value="1"/>
</dbReference>
<dbReference type="EMBL" id="BX572602">
    <property type="protein sequence ID" value="CAE28440.1"/>
    <property type="molecule type" value="Genomic_DNA"/>
</dbReference>
<dbReference type="eggNOG" id="COG1762">
    <property type="taxonomic scope" value="Bacteria"/>
</dbReference>
<keyword evidence="3" id="KW-0762">Sugar transport</keyword>
<dbReference type="Proteomes" id="UP000001426">
    <property type="component" value="Chromosome"/>
</dbReference>
<dbReference type="KEGG" id="rpa:TX73_015540"/>
<keyword evidence="4" id="KW-1185">Reference proteome</keyword>
<reference evidence="2 4" key="2">
    <citation type="journal article" date="2004" name="Nat. Biotechnol.">
        <title>Complete genome sequence of the metabolically versatile photosynthetic bacterium Rhodopseudomonas palustris.</title>
        <authorList>
            <person name="Larimer F.W."/>
            <person name="Chain P."/>
            <person name="Hauser L."/>
            <person name="Lamerdin J."/>
            <person name="Malfatti S."/>
            <person name="Do L."/>
            <person name="Land M.L."/>
            <person name="Pelletier D.A."/>
            <person name="Beatty J.T."/>
            <person name="Lang A.S."/>
            <person name="Tabita F.R."/>
            <person name="Gibson J.L."/>
            <person name="Hanson T.E."/>
            <person name="Bobst C."/>
            <person name="Torres J.L."/>
            <person name="Peres C."/>
            <person name="Harrison F.H."/>
            <person name="Gibson J."/>
            <person name="Harwood C.S."/>
        </authorList>
    </citation>
    <scope>NUCLEOTIDE SEQUENCE [LARGE SCALE GENOMIC DNA]</scope>
    <source>
        <strain evidence="4">ATCC BAA-98 / CGA009</strain>
        <strain evidence="2">CGA009</strain>
    </source>
</reference>
<feature type="domain" description="PTS EIIA type-2" evidence="1">
    <location>
        <begin position="5"/>
        <end position="148"/>
    </location>
</feature>
<dbReference type="GeneID" id="66894084"/>
<evidence type="ECO:0000259" key="1">
    <source>
        <dbReference type="PROSITE" id="PS51094"/>
    </source>
</evidence>
<dbReference type="PANTHER" id="PTHR47738">
    <property type="entry name" value="PTS SYSTEM FRUCTOSE-LIKE EIIA COMPONENT-RELATED"/>
    <property type="match status" value="1"/>
</dbReference>